<dbReference type="STRING" id="1612149.SAMN05216324_11054"/>
<sequence length="87" mass="9831">MKNNITLISNILILFYAIIICYLSINGLIDNSILHLGISLGMLILISVTYIKRKITRIEVISIILNILLSGICIYLLVVLFQLDVRN</sequence>
<name>A0A1K2IT53_9FLAO</name>
<feature type="transmembrane region" description="Helical" evidence="1">
    <location>
        <begin position="7"/>
        <end position="25"/>
    </location>
</feature>
<gene>
    <name evidence="2" type="ORF">SAMN05216324_11054</name>
</gene>
<dbReference type="Proteomes" id="UP000182034">
    <property type="component" value="Unassembled WGS sequence"/>
</dbReference>
<evidence type="ECO:0000313" key="3">
    <source>
        <dbReference type="Proteomes" id="UP000182034"/>
    </source>
</evidence>
<keyword evidence="1" id="KW-0812">Transmembrane</keyword>
<evidence type="ECO:0000256" key="1">
    <source>
        <dbReference type="SAM" id="Phobius"/>
    </source>
</evidence>
<reference evidence="3" key="1">
    <citation type="submission" date="2016-10" db="EMBL/GenBank/DDBJ databases">
        <authorList>
            <person name="Varghese N."/>
            <person name="Submissions S."/>
        </authorList>
    </citation>
    <scope>NUCLEOTIDE SEQUENCE [LARGE SCALE GENOMIC DNA]</scope>
    <source>
        <strain evidence="3">SUR2</strain>
    </source>
</reference>
<organism evidence="2 3">
    <name type="scientific">Chryseobacterium limigenitum</name>
    <dbReference type="NCBI Taxonomy" id="1612149"/>
    <lineage>
        <taxon>Bacteria</taxon>
        <taxon>Pseudomonadati</taxon>
        <taxon>Bacteroidota</taxon>
        <taxon>Flavobacteriia</taxon>
        <taxon>Flavobacteriales</taxon>
        <taxon>Weeksellaceae</taxon>
        <taxon>Chryseobacterium group</taxon>
        <taxon>Chryseobacterium</taxon>
    </lineage>
</organism>
<keyword evidence="1" id="KW-0472">Membrane</keyword>
<feature type="transmembrane region" description="Helical" evidence="1">
    <location>
        <begin position="63"/>
        <end position="83"/>
    </location>
</feature>
<evidence type="ECO:0000313" key="2">
    <source>
        <dbReference type="EMBL" id="SFZ95486.1"/>
    </source>
</evidence>
<proteinExistence type="predicted"/>
<protein>
    <submittedName>
        <fullName evidence="2">Uncharacterized protein</fullName>
    </submittedName>
</protein>
<accession>A0A1K2IT53</accession>
<keyword evidence="1" id="KW-1133">Transmembrane helix</keyword>
<dbReference type="EMBL" id="FPKW01000010">
    <property type="protein sequence ID" value="SFZ95486.1"/>
    <property type="molecule type" value="Genomic_DNA"/>
</dbReference>
<keyword evidence="3" id="KW-1185">Reference proteome</keyword>
<dbReference type="AlphaFoldDB" id="A0A1K2IT53"/>
<feature type="transmembrane region" description="Helical" evidence="1">
    <location>
        <begin position="31"/>
        <end position="51"/>
    </location>
</feature>